<accession>A0A0J6W380</accession>
<dbReference type="EMBL" id="JYNL01000023">
    <property type="protein sequence ID" value="KMO76864.1"/>
    <property type="molecule type" value="Genomic_DNA"/>
</dbReference>
<keyword evidence="3" id="KW-1185">Reference proteome</keyword>
<sequence>MNDTHDADCDDLPVTTVPWPTLEPDALAGAAGHIVSMVAPHTEADPAAVLLQLLAVFGATVENPWIRVANRQHRAVVHPLLIGRTSSGAKGTALGVVTAIRRRALPEFDVDKVVHGLSTGEGLIELVRDGTGLDDPGILDKRLLVEETEYRTVLARGRREGSTLAPILRQAWDLDDLRTLTRQRSALTCTRPHIVVVGHCTPKELTRMVTESDLAGGSVNRLLLCCSQRTRLNPRFGNMPEETLAEAAELFLQAHEHARPRNEVGVHEQFWSEWEAAYEDLVRDRPETWAAEATARGHVQVLRLALIYCLLDRADAIGVEHLRAALAMWRYCDWSARWIFSTVWEEVERTRAEDLAEYIRDGGPQGRTRTEINTDFYFGHRTAKQIEADLAPLVHAGTVSEMRVPTRGRPQLRYVHRLCGKSGYAQNADQAAKQPAEKPKTPRKKQDQQRKKGPTSSAPKPLPPQRHDLSARAEATSEQAFFANPLISHYDDAPPGAVKPSTPGMTERVIDIIARQKASQQTAVERCNPPGGEHCDKPPEEGSDVCLLHLNRQRLEVLRARGGDAS</sequence>
<dbReference type="Pfam" id="PF13148">
    <property type="entry name" value="DUF3987"/>
    <property type="match status" value="1"/>
</dbReference>
<comment type="caution">
    <text evidence="2">The sequence shown here is derived from an EMBL/GenBank/DDBJ whole genome shotgun (WGS) entry which is preliminary data.</text>
</comment>
<proteinExistence type="predicted"/>
<organism evidence="2 3">
    <name type="scientific">Mycolicibacterium chlorophenolicum</name>
    <dbReference type="NCBI Taxonomy" id="37916"/>
    <lineage>
        <taxon>Bacteria</taxon>
        <taxon>Bacillati</taxon>
        <taxon>Actinomycetota</taxon>
        <taxon>Actinomycetes</taxon>
        <taxon>Mycobacteriales</taxon>
        <taxon>Mycobacteriaceae</taxon>
        <taxon>Mycolicibacterium</taxon>
    </lineage>
</organism>
<feature type="compositionally biased region" description="Basic and acidic residues" evidence="1">
    <location>
        <begin position="435"/>
        <end position="450"/>
    </location>
</feature>
<dbReference type="Proteomes" id="UP000036513">
    <property type="component" value="Unassembled WGS sequence"/>
</dbReference>
<dbReference type="PATRIC" id="fig|37916.4.peg.2940"/>
<evidence type="ECO:0000313" key="3">
    <source>
        <dbReference type="Proteomes" id="UP000036513"/>
    </source>
</evidence>
<dbReference type="RefSeq" id="WP_082168864.1">
    <property type="nucleotide sequence ID" value="NZ_JYNL01000023.1"/>
</dbReference>
<dbReference type="STRING" id="37916.MCHLDSM_03013"/>
<name>A0A0J6W380_9MYCO</name>
<evidence type="ECO:0000256" key="1">
    <source>
        <dbReference type="SAM" id="MobiDB-lite"/>
    </source>
</evidence>
<reference evidence="2 3" key="1">
    <citation type="journal article" date="2015" name="Genome Biol. Evol.">
        <title>Characterization of Three Mycobacterium spp. with Potential Use in Bioremediation by Genome Sequencing and Comparative Genomics.</title>
        <authorList>
            <person name="Das S."/>
            <person name="Pettersson B.M."/>
            <person name="Behra P.R."/>
            <person name="Ramesh M."/>
            <person name="Dasgupta S."/>
            <person name="Bhattacharya A."/>
            <person name="Kirsebom L.A."/>
        </authorList>
    </citation>
    <scope>NUCLEOTIDE SEQUENCE [LARGE SCALE GENOMIC DNA]</scope>
    <source>
        <strain evidence="2 3">DSM 43826</strain>
    </source>
</reference>
<gene>
    <name evidence="2" type="ORF">MCHLDSM_03013</name>
</gene>
<evidence type="ECO:0008006" key="4">
    <source>
        <dbReference type="Google" id="ProtNLM"/>
    </source>
</evidence>
<evidence type="ECO:0000313" key="2">
    <source>
        <dbReference type="EMBL" id="KMO76864.1"/>
    </source>
</evidence>
<dbReference type="AlphaFoldDB" id="A0A0J6W380"/>
<feature type="region of interest" description="Disordered" evidence="1">
    <location>
        <begin position="425"/>
        <end position="472"/>
    </location>
</feature>
<dbReference type="InterPro" id="IPR025048">
    <property type="entry name" value="DUF3987"/>
</dbReference>
<protein>
    <recommendedName>
        <fullName evidence="4">DUF3987 domain-containing protein</fullName>
    </recommendedName>
</protein>